<gene>
    <name evidence="1" type="ORF">SAMN04487936_10929</name>
</gene>
<proteinExistence type="predicted"/>
<name>A0A1I3XMP8_HALDA</name>
<keyword evidence="2" id="KW-1185">Reference proteome</keyword>
<reference evidence="2" key="1">
    <citation type="submission" date="2016-10" db="EMBL/GenBank/DDBJ databases">
        <authorList>
            <person name="Varghese N."/>
            <person name="Submissions S."/>
        </authorList>
    </citation>
    <scope>NUCLEOTIDE SEQUENCE [LARGE SCALE GENOMIC DNA]</scope>
    <source>
        <strain evidence="2">CGMCC 1.3704</strain>
    </source>
</reference>
<dbReference type="EMBL" id="FOSB01000009">
    <property type="protein sequence ID" value="SFK20639.1"/>
    <property type="molecule type" value="Genomic_DNA"/>
</dbReference>
<evidence type="ECO:0000313" key="1">
    <source>
        <dbReference type="EMBL" id="SFK20639.1"/>
    </source>
</evidence>
<evidence type="ECO:0000313" key="2">
    <source>
        <dbReference type="Proteomes" id="UP000183557"/>
    </source>
</evidence>
<accession>A0A1I3XMP8</accession>
<dbReference type="RefSeq" id="WP_075037348.1">
    <property type="nucleotide sequence ID" value="NZ_FOSB01000009.1"/>
</dbReference>
<dbReference type="Proteomes" id="UP000183557">
    <property type="component" value="Unassembled WGS sequence"/>
</dbReference>
<organism evidence="1 2">
    <name type="scientific">Halobacillus dabanensis</name>
    <dbReference type="NCBI Taxonomy" id="240302"/>
    <lineage>
        <taxon>Bacteria</taxon>
        <taxon>Bacillati</taxon>
        <taxon>Bacillota</taxon>
        <taxon>Bacilli</taxon>
        <taxon>Bacillales</taxon>
        <taxon>Bacillaceae</taxon>
        <taxon>Halobacillus</taxon>
    </lineage>
</organism>
<sequence>MKKYLAIIGALIGLLIINLFIEAEDHQKAFEKSSIKEIKVEIGGQSHQLEGIIVCMEEEDCTASEKERSVEKLKEEVDIPEYEVERGTTVDLSFSTREPDRISYTERETATVKAGTLEGKSFEVFGLDGTKKLYVMEALWEKENKVRTIVYYPLYFTVM</sequence>
<protein>
    <submittedName>
        <fullName evidence="1">Uncharacterized protein</fullName>
    </submittedName>
</protein>
<dbReference type="AlphaFoldDB" id="A0A1I3XMP8"/>
<dbReference type="OrthoDB" id="2970631at2"/>